<dbReference type="GO" id="GO:0003978">
    <property type="term" value="F:UDP-glucose 4-epimerase activity"/>
    <property type="evidence" value="ECO:0007669"/>
    <property type="project" value="UniProtKB-UniRule"/>
</dbReference>
<evidence type="ECO:0000256" key="8">
    <source>
        <dbReference type="RuleBase" id="RU366046"/>
    </source>
</evidence>
<comment type="cofactor">
    <cofactor evidence="2 8">
        <name>NAD(+)</name>
        <dbReference type="ChEBI" id="CHEBI:57540"/>
    </cofactor>
</comment>
<comment type="similarity">
    <text evidence="3 8">Belongs to the NAD(P)-dependent epimerase/dehydratase family.</text>
</comment>
<dbReference type="Pfam" id="PF16363">
    <property type="entry name" value="GDP_Man_Dehyd"/>
    <property type="match status" value="1"/>
</dbReference>
<evidence type="ECO:0000313" key="10">
    <source>
        <dbReference type="EMBL" id="HIU22335.1"/>
    </source>
</evidence>
<dbReference type="InterPro" id="IPR036291">
    <property type="entry name" value="NAD(P)-bd_dom_sf"/>
</dbReference>
<evidence type="ECO:0000313" key="11">
    <source>
        <dbReference type="Proteomes" id="UP000824087"/>
    </source>
</evidence>
<dbReference type="Gene3D" id="3.40.50.720">
    <property type="entry name" value="NAD(P)-binding Rossmann-like Domain"/>
    <property type="match status" value="1"/>
</dbReference>
<dbReference type="InterPro" id="IPR005886">
    <property type="entry name" value="UDP_G4E"/>
</dbReference>
<evidence type="ECO:0000256" key="2">
    <source>
        <dbReference type="ARBA" id="ARBA00001911"/>
    </source>
</evidence>
<dbReference type="EMBL" id="DVML01000012">
    <property type="protein sequence ID" value="HIU22335.1"/>
    <property type="molecule type" value="Genomic_DNA"/>
</dbReference>
<reference evidence="10" key="1">
    <citation type="submission" date="2020-10" db="EMBL/GenBank/DDBJ databases">
        <authorList>
            <person name="Gilroy R."/>
        </authorList>
    </citation>
    <scope>NUCLEOTIDE SEQUENCE</scope>
    <source>
        <strain evidence="10">CHK197-8231</strain>
    </source>
</reference>
<dbReference type="PANTHER" id="PTHR43725:SF47">
    <property type="entry name" value="UDP-GLUCOSE 4-EPIMERASE"/>
    <property type="match status" value="1"/>
</dbReference>
<dbReference type="InterPro" id="IPR016040">
    <property type="entry name" value="NAD(P)-bd_dom"/>
</dbReference>
<dbReference type="EC" id="5.1.3.2" evidence="4 8"/>
<comment type="catalytic activity">
    <reaction evidence="1 8">
        <text>UDP-alpha-D-glucose = UDP-alpha-D-galactose</text>
        <dbReference type="Rhea" id="RHEA:22168"/>
        <dbReference type="ChEBI" id="CHEBI:58885"/>
        <dbReference type="ChEBI" id="CHEBI:66914"/>
        <dbReference type="EC" id="5.1.3.2"/>
    </reaction>
</comment>
<dbReference type="SUPFAM" id="SSF51735">
    <property type="entry name" value="NAD(P)-binding Rossmann-fold domains"/>
    <property type="match status" value="1"/>
</dbReference>
<dbReference type="Proteomes" id="UP000824087">
    <property type="component" value="Unassembled WGS sequence"/>
</dbReference>
<evidence type="ECO:0000256" key="1">
    <source>
        <dbReference type="ARBA" id="ARBA00000083"/>
    </source>
</evidence>
<dbReference type="NCBIfam" id="TIGR01179">
    <property type="entry name" value="galE"/>
    <property type="match status" value="1"/>
</dbReference>
<evidence type="ECO:0000256" key="4">
    <source>
        <dbReference type="ARBA" id="ARBA00013189"/>
    </source>
</evidence>
<evidence type="ECO:0000256" key="7">
    <source>
        <dbReference type="ARBA" id="ARBA00023235"/>
    </source>
</evidence>
<dbReference type="PANTHER" id="PTHR43725">
    <property type="entry name" value="UDP-GLUCOSE 4-EPIMERASE"/>
    <property type="match status" value="1"/>
</dbReference>
<sequence length="335" mass="37391">MKILVTGGAGYIGSHTVVELLNENYEVVVIDDFSNSQPSVIDNIKKITGKDFTFFEGNVCDKELLLKIFKEQKVDAVIHFAGYKAVGESVEKPLMYYHNNLFSTITLLEVMDEVGCKNFVFSSSATVYGTPEKLPITEDCSLSVTNPYGRTKLMIEDILRDLNVSNSDWSIAILRYFNPIGAHQSGLIGEDPNGIPNNLMPYIVKVATGELEILNVFGNDYDTKDGTGVRDYIHVVDLAKGHIKAINKVMNSKGIDAYNLGTGHGYSVLDLVHTFEKVNHIHVNYQIVGRRPGDVASCYADPTYALKQLGWKAEKSLDDMCKDAYYYVMKKKEEK</sequence>
<name>A0A9D1HW53_9BACT</name>
<dbReference type="CDD" id="cd05247">
    <property type="entry name" value="UDP_G4E_1_SDR_e"/>
    <property type="match status" value="1"/>
</dbReference>
<evidence type="ECO:0000256" key="6">
    <source>
        <dbReference type="ARBA" id="ARBA00023027"/>
    </source>
</evidence>
<evidence type="ECO:0000259" key="9">
    <source>
        <dbReference type="Pfam" id="PF16363"/>
    </source>
</evidence>
<dbReference type="GO" id="GO:0006012">
    <property type="term" value="P:galactose metabolic process"/>
    <property type="evidence" value="ECO:0007669"/>
    <property type="project" value="InterPro"/>
</dbReference>
<keyword evidence="8" id="KW-0119">Carbohydrate metabolism</keyword>
<evidence type="ECO:0000256" key="3">
    <source>
        <dbReference type="ARBA" id="ARBA00007637"/>
    </source>
</evidence>
<dbReference type="GO" id="GO:0005829">
    <property type="term" value="C:cytosol"/>
    <property type="evidence" value="ECO:0007669"/>
    <property type="project" value="TreeGrafter"/>
</dbReference>
<evidence type="ECO:0000256" key="5">
    <source>
        <dbReference type="ARBA" id="ARBA00018569"/>
    </source>
</evidence>
<accession>A0A9D1HW53</accession>
<gene>
    <name evidence="10" type="primary">galE</name>
    <name evidence="10" type="ORF">IAD49_02005</name>
</gene>
<organism evidence="10 11">
    <name type="scientific">Candidatus Fimihabitans intestinipullorum</name>
    <dbReference type="NCBI Taxonomy" id="2840820"/>
    <lineage>
        <taxon>Bacteria</taxon>
        <taxon>Bacillati</taxon>
        <taxon>Mycoplasmatota</taxon>
        <taxon>Mycoplasmatota incertae sedis</taxon>
        <taxon>Candidatus Fimihabitans</taxon>
    </lineage>
</organism>
<comment type="subunit">
    <text evidence="8">Homodimer.</text>
</comment>
<feature type="domain" description="NAD(P)-binding" evidence="9">
    <location>
        <begin position="4"/>
        <end position="323"/>
    </location>
</feature>
<dbReference type="Gene3D" id="3.90.25.10">
    <property type="entry name" value="UDP-galactose 4-epimerase, domain 1"/>
    <property type="match status" value="1"/>
</dbReference>
<reference evidence="10" key="2">
    <citation type="journal article" date="2021" name="PeerJ">
        <title>Extensive microbial diversity within the chicken gut microbiome revealed by metagenomics and culture.</title>
        <authorList>
            <person name="Gilroy R."/>
            <person name="Ravi A."/>
            <person name="Getino M."/>
            <person name="Pursley I."/>
            <person name="Horton D.L."/>
            <person name="Alikhan N.F."/>
            <person name="Baker D."/>
            <person name="Gharbi K."/>
            <person name="Hall N."/>
            <person name="Watson M."/>
            <person name="Adriaenssens E.M."/>
            <person name="Foster-Nyarko E."/>
            <person name="Jarju S."/>
            <person name="Secka A."/>
            <person name="Antonio M."/>
            <person name="Oren A."/>
            <person name="Chaudhuri R.R."/>
            <person name="La Ragione R."/>
            <person name="Hildebrand F."/>
            <person name="Pallen M.J."/>
        </authorList>
    </citation>
    <scope>NUCLEOTIDE SEQUENCE</scope>
    <source>
        <strain evidence="10">CHK197-8231</strain>
    </source>
</reference>
<keyword evidence="7 8" id="KW-0413">Isomerase</keyword>
<protein>
    <recommendedName>
        <fullName evidence="5 8">UDP-glucose 4-epimerase</fullName>
        <ecNumber evidence="4 8">5.1.3.2</ecNumber>
    </recommendedName>
</protein>
<dbReference type="AlphaFoldDB" id="A0A9D1HW53"/>
<proteinExistence type="inferred from homology"/>
<dbReference type="NCBIfam" id="NF007956">
    <property type="entry name" value="PRK10675.1"/>
    <property type="match status" value="1"/>
</dbReference>
<keyword evidence="6 8" id="KW-0520">NAD</keyword>
<comment type="caution">
    <text evidence="10">The sequence shown here is derived from an EMBL/GenBank/DDBJ whole genome shotgun (WGS) entry which is preliminary data.</text>
</comment>
<comment type="pathway">
    <text evidence="8">Carbohydrate metabolism; galactose metabolism.</text>
</comment>